<dbReference type="InterPro" id="IPR050707">
    <property type="entry name" value="HTH_MetabolicPath_Reg"/>
</dbReference>
<proteinExistence type="predicted"/>
<dbReference type="GO" id="GO:0003677">
    <property type="term" value="F:DNA binding"/>
    <property type="evidence" value="ECO:0007669"/>
    <property type="project" value="UniProtKB-KW"/>
</dbReference>
<evidence type="ECO:0000259" key="4">
    <source>
        <dbReference type="PROSITE" id="PS51078"/>
    </source>
</evidence>
<reference evidence="6" key="1">
    <citation type="submission" date="2016-11" db="EMBL/GenBank/DDBJ databases">
        <authorList>
            <person name="Varghese N."/>
            <person name="Submissions S."/>
        </authorList>
    </citation>
    <scope>NUCLEOTIDE SEQUENCE [LARGE SCALE GENOMIC DNA]</scope>
    <source>
        <strain evidence="6">GAS401</strain>
    </source>
</reference>
<dbReference type="InterPro" id="IPR036390">
    <property type="entry name" value="WH_DNA-bd_sf"/>
</dbReference>
<dbReference type="PROSITE" id="PS51078">
    <property type="entry name" value="ICLR_ED"/>
    <property type="match status" value="1"/>
</dbReference>
<dbReference type="InterPro" id="IPR014757">
    <property type="entry name" value="Tscrpt_reg_IclR_C"/>
</dbReference>
<evidence type="ECO:0000313" key="6">
    <source>
        <dbReference type="Proteomes" id="UP000184096"/>
    </source>
</evidence>
<evidence type="ECO:0000256" key="1">
    <source>
        <dbReference type="ARBA" id="ARBA00023015"/>
    </source>
</evidence>
<dbReference type="GO" id="GO:0045892">
    <property type="term" value="P:negative regulation of DNA-templated transcription"/>
    <property type="evidence" value="ECO:0007669"/>
    <property type="project" value="TreeGrafter"/>
</dbReference>
<dbReference type="Pfam" id="PF09339">
    <property type="entry name" value="HTH_IclR"/>
    <property type="match status" value="1"/>
</dbReference>
<evidence type="ECO:0000313" key="5">
    <source>
        <dbReference type="EMBL" id="SHN73060.1"/>
    </source>
</evidence>
<dbReference type="InterPro" id="IPR036388">
    <property type="entry name" value="WH-like_DNA-bd_sf"/>
</dbReference>
<dbReference type="Gene3D" id="1.10.10.10">
    <property type="entry name" value="Winged helix-like DNA-binding domain superfamily/Winged helix DNA-binding domain"/>
    <property type="match status" value="1"/>
</dbReference>
<dbReference type="RefSeq" id="WP_072818057.1">
    <property type="nucleotide sequence ID" value="NZ_LT670849.1"/>
</dbReference>
<dbReference type="InterPro" id="IPR005471">
    <property type="entry name" value="Tscrpt_reg_IclR_N"/>
</dbReference>
<protein>
    <submittedName>
        <fullName evidence="5">Transcriptional regulator, IclR family</fullName>
    </submittedName>
</protein>
<keyword evidence="2" id="KW-0238">DNA-binding</keyword>
<keyword evidence="1" id="KW-0805">Transcription regulation</keyword>
<evidence type="ECO:0000256" key="2">
    <source>
        <dbReference type="ARBA" id="ARBA00023125"/>
    </source>
</evidence>
<dbReference type="InterPro" id="IPR029016">
    <property type="entry name" value="GAF-like_dom_sf"/>
</dbReference>
<accession>A0A1M7TQT5</accession>
<dbReference type="AlphaFoldDB" id="A0A1M7TQT5"/>
<keyword evidence="3" id="KW-0804">Transcription</keyword>
<dbReference type="PANTHER" id="PTHR30136">
    <property type="entry name" value="HELIX-TURN-HELIX TRANSCRIPTIONAL REGULATOR, ICLR FAMILY"/>
    <property type="match status" value="1"/>
</dbReference>
<dbReference type="EMBL" id="LT670849">
    <property type="protein sequence ID" value="SHN73060.1"/>
    <property type="molecule type" value="Genomic_DNA"/>
</dbReference>
<dbReference type="SUPFAM" id="SSF55781">
    <property type="entry name" value="GAF domain-like"/>
    <property type="match status" value="1"/>
</dbReference>
<dbReference type="GO" id="GO:0003700">
    <property type="term" value="F:DNA-binding transcription factor activity"/>
    <property type="evidence" value="ECO:0007669"/>
    <property type="project" value="TreeGrafter"/>
</dbReference>
<gene>
    <name evidence="5" type="ORF">SAMN05444170_2390</name>
</gene>
<dbReference type="SUPFAM" id="SSF46785">
    <property type="entry name" value="Winged helix' DNA-binding domain"/>
    <property type="match status" value="1"/>
</dbReference>
<keyword evidence="6" id="KW-1185">Reference proteome</keyword>
<dbReference type="Gene3D" id="3.30.450.40">
    <property type="match status" value="1"/>
</dbReference>
<evidence type="ECO:0000256" key="3">
    <source>
        <dbReference type="ARBA" id="ARBA00023163"/>
    </source>
</evidence>
<sequence length="251" mass="27362">MREIPFDKMLAVMETVSDGRRPLTVTEISGATDLAVPTVHRLVALLVDRGLLKRHLATKKVMPGARLMKLGVSAVQTSLYADKPHALLKSLVTRIGEFAQISLVVAGELICVDAASAHRESGLHLQQGNKAPLHCTSIGKLYLASLPEAELRSWLRSANLQRLTDRTVTDPSELRKHLKEIRARGWGSCNEEMHPGVVGCGVRLPLRDSSGFIGLCISAPAVRMNFEAITGHIPALRKVAVDIADIFDRTN</sequence>
<dbReference type="PANTHER" id="PTHR30136:SF24">
    <property type="entry name" value="HTH-TYPE TRANSCRIPTIONAL REPRESSOR ALLR"/>
    <property type="match status" value="1"/>
</dbReference>
<dbReference type="Pfam" id="PF01614">
    <property type="entry name" value="IclR_C"/>
    <property type="match status" value="1"/>
</dbReference>
<organism evidence="5 6">
    <name type="scientific">Bradyrhizobium erythrophlei</name>
    <dbReference type="NCBI Taxonomy" id="1437360"/>
    <lineage>
        <taxon>Bacteria</taxon>
        <taxon>Pseudomonadati</taxon>
        <taxon>Pseudomonadota</taxon>
        <taxon>Alphaproteobacteria</taxon>
        <taxon>Hyphomicrobiales</taxon>
        <taxon>Nitrobacteraceae</taxon>
        <taxon>Bradyrhizobium</taxon>
    </lineage>
</organism>
<dbReference type="Proteomes" id="UP000184096">
    <property type="component" value="Chromosome I"/>
</dbReference>
<name>A0A1M7TQT5_9BRAD</name>
<feature type="domain" description="IclR-ED" evidence="4">
    <location>
        <begin position="66"/>
        <end position="249"/>
    </location>
</feature>